<dbReference type="PROSITE" id="PS51162">
    <property type="entry name" value="THYROGLOBULIN_1_2"/>
    <property type="match status" value="1"/>
</dbReference>
<evidence type="ECO:0000313" key="5">
    <source>
        <dbReference type="Proteomes" id="UP001497382"/>
    </source>
</evidence>
<comment type="caution">
    <text evidence="4">The sequence shown here is derived from an EMBL/GenBank/DDBJ whole genome shotgun (WGS) entry which is preliminary data.</text>
</comment>
<dbReference type="InterPro" id="IPR000716">
    <property type="entry name" value="Thyroglobulin_1"/>
</dbReference>
<feature type="domain" description="Thyroglobulin type-1" evidence="3">
    <location>
        <begin position="18"/>
        <end position="77"/>
    </location>
</feature>
<evidence type="ECO:0000256" key="2">
    <source>
        <dbReference type="PROSITE-ProRule" id="PRU00500"/>
    </source>
</evidence>
<dbReference type="PROSITE" id="PS00484">
    <property type="entry name" value="THYROGLOBULIN_1_1"/>
    <property type="match status" value="1"/>
</dbReference>
<dbReference type="Gene3D" id="4.10.800.10">
    <property type="entry name" value="Thyroglobulin type-1"/>
    <property type="match status" value="1"/>
</dbReference>
<protein>
    <recommendedName>
        <fullName evidence="3">Thyroglobulin type-1 domain-containing protein</fullName>
    </recommendedName>
</protein>
<gene>
    <name evidence="4" type="ORF">LARSCL_LOCUS13673</name>
</gene>
<keyword evidence="5" id="KW-1185">Reference proteome</keyword>
<organism evidence="4 5">
    <name type="scientific">Larinioides sclopetarius</name>
    <dbReference type="NCBI Taxonomy" id="280406"/>
    <lineage>
        <taxon>Eukaryota</taxon>
        <taxon>Metazoa</taxon>
        <taxon>Ecdysozoa</taxon>
        <taxon>Arthropoda</taxon>
        <taxon>Chelicerata</taxon>
        <taxon>Arachnida</taxon>
        <taxon>Araneae</taxon>
        <taxon>Araneomorphae</taxon>
        <taxon>Entelegynae</taxon>
        <taxon>Araneoidea</taxon>
        <taxon>Araneidae</taxon>
        <taxon>Larinioides</taxon>
    </lineage>
</organism>
<dbReference type="InterPro" id="IPR036857">
    <property type="entry name" value="Thyroglobulin_1_sf"/>
</dbReference>
<dbReference type="Pfam" id="PF00086">
    <property type="entry name" value="Thyroglobulin_1"/>
    <property type="match status" value="1"/>
</dbReference>
<dbReference type="EMBL" id="CAXIEN010000190">
    <property type="protein sequence ID" value="CAL1285382.1"/>
    <property type="molecule type" value="Genomic_DNA"/>
</dbReference>
<evidence type="ECO:0000313" key="4">
    <source>
        <dbReference type="EMBL" id="CAL1285382.1"/>
    </source>
</evidence>
<dbReference type="SMART" id="SM00211">
    <property type="entry name" value="TY"/>
    <property type="match status" value="1"/>
</dbReference>
<dbReference type="CDD" id="cd00191">
    <property type="entry name" value="TY"/>
    <property type="match status" value="1"/>
</dbReference>
<dbReference type="AlphaFoldDB" id="A0AAV2AN56"/>
<dbReference type="Proteomes" id="UP001497382">
    <property type="component" value="Unassembled WGS sequence"/>
</dbReference>
<evidence type="ECO:0000256" key="1">
    <source>
        <dbReference type="ARBA" id="ARBA00023157"/>
    </source>
</evidence>
<dbReference type="SUPFAM" id="SSF57610">
    <property type="entry name" value="Thyroglobulin type-1 domain"/>
    <property type="match status" value="1"/>
</dbReference>
<proteinExistence type="predicted"/>
<name>A0AAV2AN56_9ARAC</name>
<accession>A0AAV2AN56</accession>
<reference evidence="4 5" key="1">
    <citation type="submission" date="2024-04" db="EMBL/GenBank/DDBJ databases">
        <authorList>
            <person name="Rising A."/>
            <person name="Reimegard J."/>
            <person name="Sonavane S."/>
            <person name="Akerstrom W."/>
            <person name="Nylinder S."/>
            <person name="Hedman E."/>
            <person name="Kallberg Y."/>
        </authorList>
    </citation>
    <scope>NUCLEOTIDE SEQUENCE [LARGE SCALE GENOMIC DNA]</scope>
</reference>
<keyword evidence="1" id="KW-1015">Disulfide bond</keyword>
<evidence type="ECO:0000259" key="3">
    <source>
        <dbReference type="PROSITE" id="PS51162"/>
    </source>
</evidence>
<comment type="caution">
    <text evidence="2">Lacks conserved residue(s) required for the propagation of feature annotation.</text>
</comment>
<sequence>MLTKIHKQPPIHYDSSIVFHCLAAPGVIIAGRFVPECDDNGDYAKQQCGDGAYCYCVNQKTGKQIGKAKQFGRGLHC</sequence>